<reference evidence="3 4" key="1">
    <citation type="journal article" date="2018" name="Nat. Ecol. Evol.">
        <title>Pezizomycetes genomes reveal the molecular basis of ectomycorrhizal truffle lifestyle.</title>
        <authorList>
            <person name="Murat C."/>
            <person name="Payen T."/>
            <person name="Noel B."/>
            <person name="Kuo A."/>
            <person name="Morin E."/>
            <person name="Chen J."/>
            <person name="Kohler A."/>
            <person name="Krizsan K."/>
            <person name="Balestrini R."/>
            <person name="Da Silva C."/>
            <person name="Montanini B."/>
            <person name="Hainaut M."/>
            <person name="Levati E."/>
            <person name="Barry K.W."/>
            <person name="Belfiori B."/>
            <person name="Cichocki N."/>
            <person name="Clum A."/>
            <person name="Dockter R.B."/>
            <person name="Fauchery L."/>
            <person name="Guy J."/>
            <person name="Iotti M."/>
            <person name="Le Tacon F."/>
            <person name="Lindquist E.A."/>
            <person name="Lipzen A."/>
            <person name="Malagnac F."/>
            <person name="Mello A."/>
            <person name="Molinier V."/>
            <person name="Miyauchi S."/>
            <person name="Poulain J."/>
            <person name="Riccioni C."/>
            <person name="Rubini A."/>
            <person name="Sitrit Y."/>
            <person name="Splivallo R."/>
            <person name="Traeger S."/>
            <person name="Wang M."/>
            <person name="Zifcakova L."/>
            <person name="Wipf D."/>
            <person name="Zambonelli A."/>
            <person name="Paolocci F."/>
            <person name="Nowrousian M."/>
            <person name="Ottonello S."/>
            <person name="Baldrian P."/>
            <person name="Spatafora J.W."/>
            <person name="Henrissat B."/>
            <person name="Nagy L.G."/>
            <person name="Aury J.M."/>
            <person name="Wincker P."/>
            <person name="Grigoriev I.V."/>
            <person name="Bonfante P."/>
            <person name="Martin F.M."/>
        </authorList>
    </citation>
    <scope>NUCLEOTIDE SEQUENCE [LARGE SCALE GENOMIC DNA]</scope>
    <source>
        <strain evidence="3 4">RN42</strain>
    </source>
</reference>
<feature type="compositionally biased region" description="Polar residues" evidence="1">
    <location>
        <begin position="532"/>
        <end position="541"/>
    </location>
</feature>
<evidence type="ECO:0000259" key="2">
    <source>
        <dbReference type="Pfam" id="PF14616"/>
    </source>
</evidence>
<proteinExistence type="predicted"/>
<dbReference type="PANTHER" id="PTHR28125">
    <property type="entry name" value="MEIOTIC EXPRESSION UP-REGULATED PROTEIN 26"/>
    <property type="match status" value="1"/>
</dbReference>
<feature type="region of interest" description="Disordered" evidence="1">
    <location>
        <begin position="150"/>
        <end position="181"/>
    </location>
</feature>
<evidence type="ECO:0000313" key="4">
    <source>
        <dbReference type="Proteomes" id="UP000275078"/>
    </source>
</evidence>
<feature type="compositionally biased region" description="Polar residues" evidence="1">
    <location>
        <begin position="155"/>
        <end position="166"/>
    </location>
</feature>
<dbReference type="InterPro" id="IPR028012">
    <property type="entry name" value="Rua1_C"/>
</dbReference>
<dbReference type="AlphaFoldDB" id="A0A3N4I9I4"/>
<dbReference type="OrthoDB" id="5595379at2759"/>
<gene>
    <name evidence="3" type="ORF">BJ508DRAFT_101186</name>
</gene>
<feature type="domain" description="Transcription regulator Rua1 C-terminal" evidence="2">
    <location>
        <begin position="396"/>
        <end position="495"/>
    </location>
</feature>
<protein>
    <recommendedName>
        <fullName evidence="2">Transcription regulator Rua1 C-terminal domain-containing protein</fullName>
    </recommendedName>
</protein>
<feature type="compositionally biased region" description="Basic and acidic residues" evidence="1">
    <location>
        <begin position="382"/>
        <end position="393"/>
    </location>
</feature>
<dbReference type="PANTHER" id="PTHR28125:SF3">
    <property type="entry name" value="TRANSCRIPTION REGULATOR RUA1 C-TERMINAL DOMAIN-CONTAINING PROTEIN"/>
    <property type="match status" value="1"/>
</dbReference>
<feature type="region of interest" description="Disordered" evidence="1">
    <location>
        <begin position="1"/>
        <end position="30"/>
    </location>
</feature>
<accession>A0A3N4I9I4</accession>
<dbReference type="Proteomes" id="UP000275078">
    <property type="component" value="Unassembled WGS sequence"/>
</dbReference>
<feature type="region of interest" description="Disordered" evidence="1">
    <location>
        <begin position="224"/>
        <end position="249"/>
    </location>
</feature>
<dbReference type="STRING" id="1160509.A0A3N4I9I4"/>
<name>A0A3N4I9I4_ASCIM</name>
<dbReference type="EMBL" id="ML119674">
    <property type="protein sequence ID" value="RPA82116.1"/>
    <property type="molecule type" value="Genomic_DNA"/>
</dbReference>
<sequence>MQQNYADNMFSYSTSESQDGMNATSHAQQLRPLSSTAGYQQRPLAPSFDTGSPLPAAFALWPPTPRTAMDRPATIHESTFPNFHLPTTMGGWDSMYNQVTAAPSYDSANSWDRPRGADFTSLLSGADHDSNHLGSSHSSDEYFDMRLNQRRSAESDTLNSSPNLSEISGREIPRSSSELSCYDDSTHYDGSIMGDYTRHTTPMSMATTPLSPVMSPRQSARMMVRQSVQSRKASPSPRPGIRSAPYTTESSRNKRWSTGCYFNNAPAFIPENAALFASPQAQHGHQHYPTYPLQPNNYLLSQQQGYQQHAAPYMPNPYMDMEGTTAIHIHDHPIYPNMRMLHSNAEPHHAHYADLSDPPDLYGSLSEEPLDPPEEDMNPEDPEAKPHEQPGRFDGDLYTPKWVRYQGNRREGWCGFCKPGRWLVLKNSAFWYDKSFTHGISAATGQQFMEPQEVRRMDGNPDVWEGLCHSCSDWVPLVSNKKKGTAWFRHAYKCHTHAKVKDAPKRRRDAAANKPLPPTPQANIGKTEMQPPLSTYEQPPLSSVNRGYADMEYKQQEYDQRPYGLNIKNDYLGLPISAGQF</sequence>
<evidence type="ECO:0000256" key="1">
    <source>
        <dbReference type="SAM" id="MobiDB-lite"/>
    </source>
</evidence>
<keyword evidence="4" id="KW-1185">Reference proteome</keyword>
<evidence type="ECO:0000313" key="3">
    <source>
        <dbReference type="EMBL" id="RPA82116.1"/>
    </source>
</evidence>
<organism evidence="3 4">
    <name type="scientific">Ascobolus immersus RN42</name>
    <dbReference type="NCBI Taxonomy" id="1160509"/>
    <lineage>
        <taxon>Eukaryota</taxon>
        <taxon>Fungi</taxon>
        <taxon>Dikarya</taxon>
        <taxon>Ascomycota</taxon>
        <taxon>Pezizomycotina</taxon>
        <taxon>Pezizomycetes</taxon>
        <taxon>Pezizales</taxon>
        <taxon>Ascobolaceae</taxon>
        <taxon>Ascobolus</taxon>
    </lineage>
</organism>
<feature type="compositionally biased region" description="Acidic residues" evidence="1">
    <location>
        <begin position="368"/>
        <end position="381"/>
    </location>
</feature>
<feature type="region of interest" description="Disordered" evidence="1">
    <location>
        <begin position="501"/>
        <end position="541"/>
    </location>
</feature>
<feature type="region of interest" description="Disordered" evidence="1">
    <location>
        <begin position="350"/>
        <end position="393"/>
    </location>
</feature>
<dbReference type="Pfam" id="PF14616">
    <property type="entry name" value="Rua1_C"/>
    <property type="match status" value="1"/>
</dbReference>